<protein>
    <recommendedName>
        <fullName evidence="3">Carbohydrate kinase PfkB domain-containing protein</fullName>
    </recommendedName>
</protein>
<dbReference type="InterPro" id="IPR011913">
    <property type="entry name" value="RfaE_dom_I"/>
</dbReference>
<dbReference type="GO" id="GO:0033786">
    <property type="term" value="F:heptose-1-phosphate adenylyltransferase activity"/>
    <property type="evidence" value="ECO:0007669"/>
    <property type="project" value="TreeGrafter"/>
</dbReference>
<dbReference type="PANTHER" id="PTHR46969">
    <property type="entry name" value="BIFUNCTIONAL PROTEIN HLDE"/>
    <property type="match status" value="1"/>
</dbReference>
<dbReference type="InterPro" id="IPR029056">
    <property type="entry name" value="Ribokinase-like"/>
</dbReference>
<dbReference type="GO" id="GO:0033785">
    <property type="term" value="F:heptose 7-phosphate kinase activity"/>
    <property type="evidence" value="ECO:0007669"/>
    <property type="project" value="TreeGrafter"/>
</dbReference>
<evidence type="ECO:0000313" key="4">
    <source>
        <dbReference type="EMBL" id="OJX57585.1"/>
    </source>
</evidence>
<dbReference type="Pfam" id="PF00294">
    <property type="entry name" value="PfkB"/>
    <property type="match status" value="1"/>
</dbReference>
<dbReference type="PROSITE" id="PS00583">
    <property type="entry name" value="PFKB_KINASES_1"/>
    <property type="match status" value="1"/>
</dbReference>
<dbReference type="InterPro" id="IPR002173">
    <property type="entry name" value="Carboh/pur_kinase_PfkB_CS"/>
</dbReference>
<comment type="caution">
    <text evidence="4">The sequence shown here is derived from an EMBL/GenBank/DDBJ whole genome shotgun (WGS) entry which is preliminary data.</text>
</comment>
<name>A0A1M3KZ25_9BACT</name>
<proteinExistence type="predicted"/>
<dbReference type="Gene3D" id="3.40.1190.20">
    <property type="match status" value="1"/>
</dbReference>
<gene>
    <name evidence="4" type="ORF">BGO89_06315</name>
</gene>
<evidence type="ECO:0000259" key="3">
    <source>
        <dbReference type="Pfam" id="PF00294"/>
    </source>
</evidence>
<dbReference type="SUPFAM" id="SSF53613">
    <property type="entry name" value="Ribokinase-like"/>
    <property type="match status" value="1"/>
</dbReference>
<evidence type="ECO:0000256" key="2">
    <source>
        <dbReference type="ARBA" id="ARBA00022777"/>
    </source>
</evidence>
<keyword evidence="1" id="KW-0808">Transferase</keyword>
<dbReference type="GO" id="GO:0016773">
    <property type="term" value="F:phosphotransferase activity, alcohol group as acceptor"/>
    <property type="evidence" value="ECO:0007669"/>
    <property type="project" value="InterPro"/>
</dbReference>
<organism evidence="4 5">
    <name type="scientific">Candidatus Kapaibacterium thiocyanatum</name>
    <dbReference type="NCBI Taxonomy" id="1895771"/>
    <lineage>
        <taxon>Bacteria</taxon>
        <taxon>Pseudomonadati</taxon>
        <taxon>Candidatus Kapaibacteriota</taxon>
        <taxon>Candidatus Kapaibacteriia</taxon>
        <taxon>Candidatus Kapaibacteriales</taxon>
        <taxon>Candidatus Kapaibacteriaceae</taxon>
        <taxon>Candidatus Kapaibacterium</taxon>
    </lineage>
</organism>
<dbReference type="STRING" id="1895771.BGO89_06315"/>
<dbReference type="PANTHER" id="PTHR46969:SF1">
    <property type="entry name" value="BIFUNCTIONAL PROTEIN HLDE"/>
    <property type="match status" value="1"/>
</dbReference>
<sequence>MYDLSRQRTRTLLEAARGAEIAVVGDVMLDRYFWGSVSRVSPEAPVPVVDIDNETFHLGGAANVAGNLLALGARPLLCGVIGDDTSGRLLCQIAEDAGLDPSSFVVSEGRPTTVKTRVIGNNQQIVRLDRETRSDVPDRVIERVVQHLGSREALRGIILEDYNKGFLSTELITRVIALANERNIPVFVDPKRQNFFAYKGAYLVKPNRKEAQEALGYGLHSDADILRAGQELRNRLACTNVLITLGAAGMMLFEGNGDVSSVPTIAKKVADVSGAGDTAIATLAFMVAAGASIREAAALANVAAGIVVEEPGIVSITTSTLLQAIADEDDVPASLQGEHR</sequence>
<dbReference type="Proteomes" id="UP000184233">
    <property type="component" value="Unassembled WGS sequence"/>
</dbReference>
<accession>A0A1M3KZ25</accession>
<reference evidence="4 5" key="1">
    <citation type="submission" date="2016-09" db="EMBL/GenBank/DDBJ databases">
        <title>Genome-resolved meta-omics ties microbial dynamics to process performance in biotechnology for thiocyanate degradation.</title>
        <authorList>
            <person name="Kantor R.S."/>
            <person name="Huddy R.J."/>
            <person name="Iyer R."/>
            <person name="Thomas B.C."/>
            <person name="Brown C.T."/>
            <person name="Anantharaman K."/>
            <person name="Tringe S."/>
            <person name="Hettich R.L."/>
            <person name="Harrison S.T."/>
            <person name="Banfield J.F."/>
        </authorList>
    </citation>
    <scope>NUCLEOTIDE SEQUENCE [LARGE SCALE GENOMIC DNA]</scope>
    <source>
        <strain evidence="4">59-99</strain>
    </source>
</reference>
<dbReference type="EMBL" id="MKVH01000021">
    <property type="protein sequence ID" value="OJX57585.1"/>
    <property type="molecule type" value="Genomic_DNA"/>
</dbReference>
<dbReference type="NCBIfam" id="TIGR02198">
    <property type="entry name" value="rfaE_dom_I"/>
    <property type="match status" value="1"/>
</dbReference>
<dbReference type="CDD" id="cd01172">
    <property type="entry name" value="RfaE_like"/>
    <property type="match status" value="1"/>
</dbReference>
<dbReference type="GO" id="GO:0005829">
    <property type="term" value="C:cytosol"/>
    <property type="evidence" value="ECO:0007669"/>
    <property type="project" value="TreeGrafter"/>
</dbReference>
<evidence type="ECO:0000256" key="1">
    <source>
        <dbReference type="ARBA" id="ARBA00022679"/>
    </source>
</evidence>
<evidence type="ECO:0000313" key="5">
    <source>
        <dbReference type="Proteomes" id="UP000184233"/>
    </source>
</evidence>
<keyword evidence="2" id="KW-0418">Kinase</keyword>
<feature type="domain" description="Carbohydrate kinase PfkB" evidence="3">
    <location>
        <begin position="20"/>
        <end position="314"/>
    </location>
</feature>
<dbReference type="AlphaFoldDB" id="A0A1M3KZ25"/>
<dbReference type="InterPro" id="IPR011611">
    <property type="entry name" value="PfkB_dom"/>
</dbReference>